<gene>
    <name evidence="2" type="ORF">CHILSU_LOCUS1563</name>
</gene>
<reference evidence="2" key="1">
    <citation type="submission" date="2021-12" db="EMBL/GenBank/DDBJ databases">
        <authorList>
            <person name="King R."/>
        </authorList>
    </citation>
    <scope>NUCLEOTIDE SEQUENCE</scope>
</reference>
<proteinExistence type="predicted"/>
<dbReference type="Proteomes" id="UP001153292">
    <property type="component" value="Chromosome 11"/>
</dbReference>
<sequence length="310" mass="35273">MVGPARSFVAALVAIALVTARAHLTSHDNILRIQLWDAEGLSRDPITTYAPTVPPKRKLEVNLESLNDAMLEEWYGSGRFTRHRVRHKRRRPRHSGDFPWKFHSGRDPINVLVYEPEVPWDVIEKRSVNDSAVSVSASSEREVSPPMTLRLPEEDAPSSGDALIKVNALHCFKNIFTRLHVDGIVVDAGGRVIFLRKRVQLIISRYGHKIITRYWCYRTTLDGFSYWVIHTTKLNISKHKIELVQFPYKVVDPYFVFSSKAAPSILGQLQMSGAPEHLNTFTHDWFRAALSPESLTFDGTNSNLTRKCNS</sequence>
<dbReference type="EMBL" id="OU963904">
    <property type="protein sequence ID" value="CAH0398443.1"/>
    <property type="molecule type" value="Genomic_DNA"/>
</dbReference>
<evidence type="ECO:0000256" key="1">
    <source>
        <dbReference type="SAM" id="SignalP"/>
    </source>
</evidence>
<evidence type="ECO:0000313" key="2">
    <source>
        <dbReference type="EMBL" id="CAH0398443.1"/>
    </source>
</evidence>
<organism evidence="2 3">
    <name type="scientific">Chilo suppressalis</name>
    <name type="common">Asiatic rice borer moth</name>
    <dbReference type="NCBI Taxonomy" id="168631"/>
    <lineage>
        <taxon>Eukaryota</taxon>
        <taxon>Metazoa</taxon>
        <taxon>Ecdysozoa</taxon>
        <taxon>Arthropoda</taxon>
        <taxon>Hexapoda</taxon>
        <taxon>Insecta</taxon>
        <taxon>Pterygota</taxon>
        <taxon>Neoptera</taxon>
        <taxon>Endopterygota</taxon>
        <taxon>Lepidoptera</taxon>
        <taxon>Glossata</taxon>
        <taxon>Ditrysia</taxon>
        <taxon>Pyraloidea</taxon>
        <taxon>Crambidae</taxon>
        <taxon>Crambinae</taxon>
        <taxon>Chilo</taxon>
    </lineage>
</organism>
<feature type="signal peptide" evidence="1">
    <location>
        <begin position="1"/>
        <end position="22"/>
    </location>
</feature>
<evidence type="ECO:0000313" key="3">
    <source>
        <dbReference type="Proteomes" id="UP001153292"/>
    </source>
</evidence>
<accession>A0ABN8ARU3</accession>
<name>A0ABN8ARU3_CHISP</name>
<keyword evidence="1" id="KW-0732">Signal</keyword>
<keyword evidence="3" id="KW-1185">Reference proteome</keyword>
<protein>
    <submittedName>
        <fullName evidence="2">Uncharacterized protein</fullName>
    </submittedName>
</protein>
<feature type="chain" id="PRO_5047200083" evidence="1">
    <location>
        <begin position="23"/>
        <end position="310"/>
    </location>
</feature>